<protein>
    <submittedName>
        <fullName evidence="3">Oxidoreductase domain protein</fullName>
    </submittedName>
</protein>
<dbReference type="SUPFAM" id="SSF55347">
    <property type="entry name" value="Glyceraldehyde-3-phosphate dehydrogenase-like, C-terminal domain"/>
    <property type="match status" value="1"/>
</dbReference>
<dbReference type="AlphaFoldDB" id="A0A979GZ13"/>
<feature type="domain" description="Gfo/Idh/MocA-like oxidoreductase N-terminal" evidence="1">
    <location>
        <begin position="6"/>
        <end position="112"/>
    </location>
</feature>
<dbReference type="InterPro" id="IPR055170">
    <property type="entry name" value="GFO_IDH_MocA-like_dom"/>
</dbReference>
<dbReference type="Gene3D" id="3.30.360.10">
    <property type="entry name" value="Dihydrodipicolinate Reductase, domain 2"/>
    <property type="match status" value="1"/>
</dbReference>
<dbReference type="SUPFAM" id="SSF51735">
    <property type="entry name" value="NAD(P)-binding Rossmann-fold domains"/>
    <property type="match status" value="1"/>
</dbReference>
<feature type="domain" description="GFO/IDH/MocA-like oxidoreductase" evidence="2">
    <location>
        <begin position="136"/>
        <end position="258"/>
    </location>
</feature>
<dbReference type="OrthoDB" id="9815825at2"/>
<dbReference type="PANTHER" id="PTHR43249">
    <property type="entry name" value="UDP-N-ACETYL-2-AMINO-2-DEOXY-D-GLUCURONATE OXIDASE"/>
    <property type="match status" value="1"/>
</dbReference>
<name>A0A979GZ13_CHIPD</name>
<dbReference type="InterPro" id="IPR036291">
    <property type="entry name" value="NAD(P)-bd_dom_sf"/>
</dbReference>
<dbReference type="Pfam" id="PF01408">
    <property type="entry name" value="GFO_IDH_MocA"/>
    <property type="match status" value="1"/>
</dbReference>
<dbReference type="InterPro" id="IPR000683">
    <property type="entry name" value="Gfo/Idh/MocA-like_OxRdtase_N"/>
</dbReference>
<dbReference type="KEGG" id="cpi:Cpin_4760"/>
<accession>A0A979GZ13</accession>
<dbReference type="InterPro" id="IPR052515">
    <property type="entry name" value="Gfo/Idh/MocA_Oxidoreductase"/>
</dbReference>
<dbReference type="Proteomes" id="UP000002215">
    <property type="component" value="Chromosome"/>
</dbReference>
<dbReference type="Gene3D" id="3.40.50.720">
    <property type="entry name" value="NAD(P)-binding Rossmann-like Domain"/>
    <property type="match status" value="1"/>
</dbReference>
<dbReference type="EMBL" id="CP001699">
    <property type="protein sequence ID" value="ACU62195.1"/>
    <property type="molecule type" value="Genomic_DNA"/>
</dbReference>
<dbReference type="RefSeq" id="WP_012792363.1">
    <property type="nucleotide sequence ID" value="NC_013132.1"/>
</dbReference>
<evidence type="ECO:0000313" key="3">
    <source>
        <dbReference type="EMBL" id="ACU62195.1"/>
    </source>
</evidence>
<evidence type="ECO:0000259" key="1">
    <source>
        <dbReference type="Pfam" id="PF01408"/>
    </source>
</evidence>
<organism evidence="3 4">
    <name type="scientific">Chitinophaga pinensis (strain ATCC 43595 / DSM 2588 / LMG 13176 / NBRC 15968 / NCIMB 11800 / UQM 2034)</name>
    <dbReference type="NCBI Taxonomy" id="485918"/>
    <lineage>
        <taxon>Bacteria</taxon>
        <taxon>Pseudomonadati</taxon>
        <taxon>Bacteroidota</taxon>
        <taxon>Chitinophagia</taxon>
        <taxon>Chitinophagales</taxon>
        <taxon>Chitinophagaceae</taxon>
        <taxon>Chitinophaga</taxon>
    </lineage>
</organism>
<evidence type="ECO:0000313" key="4">
    <source>
        <dbReference type="Proteomes" id="UP000002215"/>
    </source>
</evidence>
<sequence>MSDKVKFAVIGCGHIGKRHAEMIFRNEEAELVALVDNSPRHTLGIEKYQVPFFSSLDDLLYSEVAEGLDVINIATPNGYHARQALQCLEAKKNIVVEKPMALNKKDAESVIFKALHVHKHLFAVMQNRYSPPTVWMKQVIEQGVLGKIYMVQINCYWNRDSRYYTPNNWHGTKELDGGTLFTQFSHFIDIMYWLFGDIENIKAKCANFSHRGVIDFEDSGFVNFNFVNGGMGSLNYSTSIWNENLESSLTVIAEKGSIKIGGQYMDKVEICKVRDYTMPTLPPTNPGNDYGSYKGSAANHHYIIENVVDVMKERAAITTNALEGLKVVDIIERIYAAAQQC</sequence>
<reference evidence="4" key="1">
    <citation type="submission" date="2009-08" db="EMBL/GenBank/DDBJ databases">
        <title>The complete genome of Chitinophaga pinensis DSM 2588.</title>
        <authorList>
            <consortium name="US DOE Joint Genome Institute (JGI-PGF)"/>
            <person name="Lucas S."/>
            <person name="Copeland A."/>
            <person name="Lapidus A."/>
            <person name="Glavina del Rio T."/>
            <person name="Dalin E."/>
            <person name="Tice H."/>
            <person name="Bruce D."/>
            <person name="Goodwin L."/>
            <person name="Pitluck S."/>
            <person name="Kyrpides N."/>
            <person name="Mavromatis K."/>
            <person name="Ivanova N."/>
            <person name="Mikhailova N."/>
            <person name="Sims D."/>
            <person name="Meinche L."/>
            <person name="Brettin T."/>
            <person name="Detter J.C."/>
            <person name="Han C."/>
            <person name="Larimer F."/>
            <person name="Land M."/>
            <person name="Hauser L."/>
            <person name="Markowitz V."/>
            <person name="Cheng J.-F."/>
            <person name="Hugenholtz P."/>
            <person name="Woyke T."/>
            <person name="Wu D."/>
            <person name="Spring S."/>
            <person name="Klenk H.-P."/>
            <person name="Eisen J.A."/>
        </authorList>
    </citation>
    <scope>NUCLEOTIDE SEQUENCE [LARGE SCALE GENOMIC DNA]</scope>
    <source>
        <strain evidence="4">ATCC 43595 / DSM 2588 / LMG 13176 / NBRC 15968 / NCIMB 11800 / UQM 2034</strain>
    </source>
</reference>
<evidence type="ECO:0000259" key="2">
    <source>
        <dbReference type="Pfam" id="PF22725"/>
    </source>
</evidence>
<dbReference type="PANTHER" id="PTHR43249:SF1">
    <property type="entry name" value="D-GLUCOSIDE 3-DEHYDROGENASE"/>
    <property type="match status" value="1"/>
</dbReference>
<reference evidence="3 4" key="2">
    <citation type="journal article" date="2010" name="Stand. Genomic Sci.">
        <title>Complete genome sequence of Chitinophaga pinensis type strain (UQM 2034).</title>
        <authorList>
            <person name="Glavina Del Rio T."/>
            <person name="Abt B."/>
            <person name="Spring S."/>
            <person name="Lapidus A."/>
            <person name="Nolan M."/>
            <person name="Tice H."/>
            <person name="Copeland A."/>
            <person name="Cheng J.F."/>
            <person name="Chen F."/>
            <person name="Bruce D."/>
            <person name="Goodwin L."/>
            <person name="Pitluck S."/>
            <person name="Ivanova N."/>
            <person name="Mavromatis K."/>
            <person name="Mikhailova N."/>
            <person name="Pati A."/>
            <person name="Chen A."/>
            <person name="Palaniappan K."/>
            <person name="Land M."/>
            <person name="Hauser L."/>
            <person name="Chang Y.J."/>
            <person name="Jeffries C.D."/>
            <person name="Chain P."/>
            <person name="Saunders E."/>
            <person name="Detter J.C."/>
            <person name="Brettin T."/>
            <person name="Rohde M."/>
            <person name="Goker M."/>
            <person name="Bristow J."/>
            <person name="Eisen J.A."/>
            <person name="Markowitz V."/>
            <person name="Hugenholtz P."/>
            <person name="Kyrpides N.C."/>
            <person name="Klenk H.P."/>
            <person name="Lucas S."/>
        </authorList>
    </citation>
    <scope>NUCLEOTIDE SEQUENCE [LARGE SCALE GENOMIC DNA]</scope>
    <source>
        <strain evidence="4">ATCC 43595 / DSM 2588 / LMG 13176 / NBRC 15968 / NCIMB 11800 / UQM 2034</strain>
    </source>
</reference>
<dbReference type="Pfam" id="PF22725">
    <property type="entry name" value="GFO_IDH_MocA_C3"/>
    <property type="match status" value="1"/>
</dbReference>
<gene>
    <name evidence="3" type="ordered locus">Cpin_4760</name>
</gene>
<dbReference type="GO" id="GO:0000166">
    <property type="term" value="F:nucleotide binding"/>
    <property type="evidence" value="ECO:0007669"/>
    <property type="project" value="InterPro"/>
</dbReference>
<proteinExistence type="predicted"/>